<dbReference type="Pfam" id="PF04500">
    <property type="entry name" value="FLYWCH"/>
    <property type="match status" value="1"/>
</dbReference>
<dbReference type="InterPro" id="IPR007588">
    <property type="entry name" value="Znf_FLYWCH"/>
</dbReference>
<sequence>GFINEQVLGDSIQDHHWLNPHAQDMHFEIIAGGTKKGGDLLVDSSEYTYTRHRPGYWRCSKRGSTNCNAKVYESQGRFVKESEHNHPHEQGLKTAAIAKAVSAMLYGNQQNLGY</sequence>
<protein>
    <recommendedName>
        <fullName evidence="4">FLYWCH-type domain-containing protein</fullName>
    </recommendedName>
</protein>
<dbReference type="Proteomes" id="UP001497623">
    <property type="component" value="Unassembled WGS sequence"/>
</dbReference>
<comment type="caution">
    <text evidence="5">The sequence shown here is derived from an EMBL/GenBank/DDBJ whole genome shotgun (WGS) entry which is preliminary data.</text>
</comment>
<organism evidence="5 6">
    <name type="scientific">Meganyctiphanes norvegica</name>
    <name type="common">Northern krill</name>
    <name type="synonym">Thysanopoda norvegica</name>
    <dbReference type="NCBI Taxonomy" id="48144"/>
    <lineage>
        <taxon>Eukaryota</taxon>
        <taxon>Metazoa</taxon>
        <taxon>Ecdysozoa</taxon>
        <taxon>Arthropoda</taxon>
        <taxon>Crustacea</taxon>
        <taxon>Multicrustacea</taxon>
        <taxon>Malacostraca</taxon>
        <taxon>Eumalacostraca</taxon>
        <taxon>Eucarida</taxon>
        <taxon>Euphausiacea</taxon>
        <taxon>Euphausiidae</taxon>
        <taxon>Meganyctiphanes</taxon>
    </lineage>
</organism>
<dbReference type="Gene3D" id="2.20.25.240">
    <property type="match status" value="1"/>
</dbReference>
<evidence type="ECO:0000313" key="5">
    <source>
        <dbReference type="EMBL" id="CAL4247927.1"/>
    </source>
</evidence>
<dbReference type="EMBL" id="CAXKWB010149956">
    <property type="protein sequence ID" value="CAL4247927.1"/>
    <property type="molecule type" value="Genomic_DNA"/>
</dbReference>
<keyword evidence="2" id="KW-0863">Zinc-finger</keyword>
<evidence type="ECO:0000256" key="3">
    <source>
        <dbReference type="ARBA" id="ARBA00022833"/>
    </source>
</evidence>
<evidence type="ECO:0000256" key="2">
    <source>
        <dbReference type="ARBA" id="ARBA00022771"/>
    </source>
</evidence>
<gene>
    <name evidence="5" type="ORF">MNOR_LOCUS41363</name>
</gene>
<keyword evidence="1" id="KW-0479">Metal-binding</keyword>
<evidence type="ECO:0000313" key="6">
    <source>
        <dbReference type="Proteomes" id="UP001497623"/>
    </source>
</evidence>
<dbReference type="GO" id="GO:0008270">
    <property type="term" value="F:zinc ion binding"/>
    <property type="evidence" value="ECO:0007669"/>
    <property type="project" value="UniProtKB-KW"/>
</dbReference>
<reference evidence="5 6" key="1">
    <citation type="submission" date="2024-05" db="EMBL/GenBank/DDBJ databases">
        <authorList>
            <person name="Wallberg A."/>
        </authorList>
    </citation>
    <scope>NUCLEOTIDE SEQUENCE [LARGE SCALE GENOMIC DNA]</scope>
</reference>
<accession>A0AAV2SW06</accession>
<feature type="non-terminal residue" evidence="5">
    <location>
        <position position="1"/>
    </location>
</feature>
<evidence type="ECO:0000259" key="4">
    <source>
        <dbReference type="Pfam" id="PF04500"/>
    </source>
</evidence>
<feature type="domain" description="FLYWCH-type" evidence="4">
    <location>
        <begin position="35"/>
        <end position="86"/>
    </location>
</feature>
<dbReference type="AlphaFoldDB" id="A0AAV2SW06"/>
<proteinExistence type="predicted"/>
<name>A0AAV2SW06_MEGNR</name>
<keyword evidence="3" id="KW-0862">Zinc</keyword>
<keyword evidence="6" id="KW-1185">Reference proteome</keyword>
<evidence type="ECO:0000256" key="1">
    <source>
        <dbReference type="ARBA" id="ARBA00022723"/>
    </source>
</evidence>